<dbReference type="RefSeq" id="WP_345144064.1">
    <property type="nucleotide sequence ID" value="NZ_BAABAT010000084.1"/>
</dbReference>
<protein>
    <submittedName>
        <fullName evidence="1">Uncharacterized protein</fullName>
    </submittedName>
</protein>
<proteinExistence type="predicted"/>
<gene>
    <name evidence="1" type="ORF">GCM10022255_112740</name>
</gene>
<sequence>MDLSAWYHDWGLPALPARRCYVTPALDGWTLIFGGFPGVEKAIPVCEAVSRRLGECHWYASGWLVARAGRVVRYCDPEAYPGEVAELGDPLPFEDEYGDPGLHKVLAAISVDPERLGPHTRVEGRGVLALTAAGRALGPGAGALSI</sequence>
<dbReference type="Proteomes" id="UP001500620">
    <property type="component" value="Unassembled WGS sequence"/>
</dbReference>
<evidence type="ECO:0000313" key="2">
    <source>
        <dbReference type="Proteomes" id="UP001500620"/>
    </source>
</evidence>
<accession>A0ABP8DV73</accession>
<dbReference type="EMBL" id="BAABAT010000084">
    <property type="protein sequence ID" value="GAA4263911.1"/>
    <property type="molecule type" value="Genomic_DNA"/>
</dbReference>
<keyword evidence="2" id="KW-1185">Reference proteome</keyword>
<organism evidence="1 2">
    <name type="scientific">Dactylosporangium darangshiense</name>
    <dbReference type="NCBI Taxonomy" id="579108"/>
    <lineage>
        <taxon>Bacteria</taxon>
        <taxon>Bacillati</taxon>
        <taxon>Actinomycetota</taxon>
        <taxon>Actinomycetes</taxon>
        <taxon>Micromonosporales</taxon>
        <taxon>Micromonosporaceae</taxon>
        <taxon>Dactylosporangium</taxon>
    </lineage>
</organism>
<comment type="caution">
    <text evidence="1">The sequence shown here is derived from an EMBL/GenBank/DDBJ whole genome shotgun (WGS) entry which is preliminary data.</text>
</comment>
<reference evidence="2" key="1">
    <citation type="journal article" date="2019" name="Int. J. Syst. Evol. Microbiol.">
        <title>The Global Catalogue of Microorganisms (GCM) 10K type strain sequencing project: providing services to taxonomists for standard genome sequencing and annotation.</title>
        <authorList>
            <consortium name="The Broad Institute Genomics Platform"/>
            <consortium name="The Broad Institute Genome Sequencing Center for Infectious Disease"/>
            <person name="Wu L."/>
            <person name="Ma J."/>
        </authorList>
    </citation>
    <scope>NUCLEOTIDE SEQUENCE [LARGE SCALE GENOMIC DNA]</scope>
    <source>
        <strain evidence="2">JCM 17441</strain>
    </source>
</reference>
<name>A0ABP8DV73_9ACTN</name>
<evidence type="ECO:0000313" key="1">
    <source>
        <dbReference type="EMBL" id="GAA4263911.1"/>
    </source>
</evidence>